<dbReference type="PANTHER" id="PTHR43065:SF42">
    <property type="entry name" value="TWO-COMPONENT SENSOR PPRA"/>
    <property type="match status" value="1"/>
</dbReference>
<feature type="transmembrane region" description="Helical" evidence="8">
    <location>
        <begin position="315"/>
        <end position="336"/>
    </location>
</feature>
<reference evidence="13 14" key="1">
    <citation type="submission" date="2017-07" db="EMBL/GenBank/DDBJ databases">
        <title>Elstera cyanobacteriorum sp. nov., a novel bacterium isolated from cyanobacterial aggregates in a eutrophic lake.</title>
        <authorList>
            <person name="Cai H."/>
        </authorList>
    </citation>
    <scope>NUCLEOTIDE SEQUENCE [LARGE SCALE GENOMIC DNA]</scope>
    <source>
        <strain evidence="13 14">TH019</strain>
    </source>
</reference>
<dbReference type="Gene3D" id="3.30.565.10">
    <property type="entry name" value="Histidine kinase-like ATPase, C-terminal domain"/>
    <property type="match status" value="1"/>
</dbReference>
<keyword evidence="4 7" id="KW-0597">Phosphoprotein</keyword>
<name>A0A255XR26_9PROT</name>
<keyword evidence="6" id="KW-0418">Kinase</keyword>
<feature type="domain" description="HAMP" evidence="12">
    <location>
        <begin position="337"/>
        <end position="390"/>
    </location>
</feature>
<dbReference type="Gene3D" id="1.10.287.130">
    <property type="match status" value="1"/>
</dbReference>
<dbReference type="PROSITE" id="PS50109">
    <property type="entry name" value="HIS_KIN"/>
    <property type="match status" value="1"/>
</dbReference>
<dbReference type="CDD" id="cd06225">
    <property type="entry name" value="HAMP"/>
    <property type="match status" value="1"/>
</dbReference>
<dbReference type="PRINTS" id="PR00344">
    <property type="entry name" value="BCTRLSENSOR"/>
</dbReference>
<feature type="chain" id="PRO_5012761842" description="histidine kinase" evidence="9">
    <location>
        <begin position="21"/>
        <end position="899"/>
    </location>
</feature>
<keyword evidence="8" id="KW-0812">Transmembrane</keyword>
<dbReference type="Proteomes" id="UP000216361">
    <property type="component" value="Unassembled WGS sequence"/>
</dbReference>
<evidence type="ECO:0000313" key="14">
    <source>
        <dbReference type="Proteomes" id="UP000216361"/>
    </source>
</evidence>
<protein>
    <recommendedName>
        <fullName evidence="3">histidine kinase</fullName>
        <ecNumber evidence="3">2.7.13.3</ecNumber>
    </recommendedName>
</protein>
<dbReference type="InterPro" id="IPR003661">
    <property type="entry name" value="HisK_dim/P_dom"/>
</dbReference>
<dbReference type="Gene3D" id="3.40.50.2300">
    <property type="match status" value="1"/>
</dbReference>
<dbReference type="SMART" id="SM00387">
    <property type="entry name" value="HATPase_c"/>
    <property type="match status" value="1"/>
</dbReference>
<dbReference type="InterPro" id="IPR036890">
    <property type="entry name" value="HATPase_C_sf"/>
</dbReference>
<sequence length="899" mass="95382">MRTKLLVAFMGSSLLTLAIAAIGWVALTQAERVTDQLSQQAMPVMSAAVALADASAGLAAIAPVIVTADAAPPLARIADELSEREGDLRRSLEGFFAADSASPTPSGPWRDRISGTAQDVAGELRSLVRARRTILDLRIRMLQQKDLYTSAKSNLALWQTKLVQSASGLRGPATAADPAAAVLALGLAAEEAARLVNATLSAFAVDHLNDIEQAEAAYVTSSVALTGRVARLLDLGFPAETLEKAFGALTSTHTEIFDLRREMLLAEQTMGGTLARTARQSAALIEQVSALTQSVQARARADSAAAITAQRSSKISMLLLGAGCASLAAFACFTLVRRLAHRLHAITAAMARLASGDRDTPVPAVSRTDEIGRLARAFSVFRDQAQERVELLEKVTEQSRLVRALFDNLDEGLAIFTPGGRLLHANPRLAALLHLPEPPQEGDDWRGLLAAAIDRSARLCNAGRQLILADDILTHPAQAPGRWEFTFPGPRADGGPGEPIVEVHWTPLPRGDFAILACMDVTERRSIERQLRQAQKMEAIGRFTGVIAHDFNNFLTAILTNLHLLADQEAEAPPPRLRRALEAAERGAAMIARLLVFARNQALQPELLAVNDLIHGISEFLELSVGPDIRIHLDLDPAVGHTLVDAGQLESALVNLVLNARDALPEGGSITLSTRIQAPDDLGPADPWVCLAVEDTGSGMTPDVMARAADPFFTTKPPGGGTGLGLSMVYGFIGQSGGDVRIASEPGRGTRVSLFLPRRKPVEPLAAAHPAPEPMVPPLAILLVDDDTAVREALGDMLTHLGHRVTACATEAEALAHLAATPVDLLLTDLLLGDAQSGWTIIRTARAARPDLPVLVCTGYDPSPQAGLDPALAALPVLRKPFTLPSLTQALAATGAGRR</sequence>
<evidence type="ECO:0000259" key="11">
    <source>
        <dbReference type="PROSITE" id="PS50110"/>
    </source>
</evidence>
<feature type="signal peptide" evidence="9">
    <location>
        <begin position="1"/>
        <end position="20"/>
    </location>
</feature>
<comment type="catalytic activity">
    <reaction evidence="1">
        <text>ATP + protein L-histidine = ADP + protein N-phospho-L-histidine.</text>
        <dbReference type="EC" id="2.7.13.3"/>
    </reaction>
</comment>
<dbReference type="SUPFAM" id="SSF55785">
    <property type="entry name" value="PYP-like sensor domain (PAS domain)"/>
    <property type="match status" value="1"/>
</dbReference>
<dbReference type="SUPFAM" id="SSF55874">
    <property type="entry name" value="ATPase domain of HSP90 chaperone/DNA topoisomerase II/histidine kinase"/>
    <property type="match status" value="1"/>
</dbReference>
<dbReference type="PROSITE" id="PS50885">
    <property type="entry name" value="HAMP"/>
    <property type="match status" value="1"/>
</dbReference>
<dbReference type="InterPro" id="IPR003660">
    <property type="entry name" value="HAMP_dom"/>
</dbReference>
<dbReference type="CDD" id="cd00082">
    <property type="entry name" value="HisKA"/>
    <property type="match status" value="1"/>
</dbReference>
<organism evidence="13 14">
    <name type="scientific">Elstera cyanobacteriorum</name>
    <dbReference type="NCBI Taxonomy" id="2022747"/>
    <lineage>
        <taxon>Bacteria</taxon>
        <taxon>Pseudomonadati</taxon>
        <taxon>Pseudomonadota</taxon>
        <taxon>Alphaproteobacteria</taxon>
        <taxon>Rhodospirillales</taxon>
        <taxon>Rhodospirillaceae</taxon>
        <taxon>Elstera</taxon>
    </lineage>
</organism>
<dbReference type="SUPFAM" id="SSF47384">
    <property type="entry name" value="Homodimeric domain of signal transducing histidine kinase"/>
    <property type="match status" value="1"/>
</dbReference>
<evidence type="ECO:0000256" key="2">
    <source>
        <dbReference type="ARBA" id="ARBA00004370"/>
    </source>
</evidence>
<evidence type="ECO:0000259" key="10">
    <source>
        <dbReference type="PROSITE" id="PS50109"/>
    </source>
</evidence>
<dbReference type="InterPro" id="IPR035965">
    <property type="entry name" value="PAS-like_dom_sf"/>
</dbReference>
<dbReference type="InterPro" id="IPR036097">
    <property type="entry name" value="HisK_dim/P_sf"/>
</dbReference>
<dbReference type="Gene3D" id="6.10.340.10">
    <property type="match status" value="1"/>
</dbReference>
<dbReference type="Pfam" id="PF00672">
    <property type="entry name" value="HAMP"/>
    <property type="match status" value="1"/>
</dbReference>
<dbReference type="InterPro" id="IPR004358">
    <property type="entry name" value="Sig_transdc_His_kin-like_C"/>
</dbReference>
<comment type="caution">
    <text evidence="13">The sequence shown here is derived from an EMBL/GenBank/DDBJ whole genome shotgun (WGS) entry which is preliminary data.</text>
</comment>
<evidence type="ECO:0000256" key="7">
    <source>
        <dbReference type="PROSITE-ProRule" id="PRU00169"/>
    </source>
</evidence>
<dbReference type="GO" id="GO:0016020">
    <property type="term" value="C:membrane"/>
    <property type="evidence" value="ECO:0007669"/>
    <property type="project" value="UniProtKB-SubCell"/>
</dbReference>
<keyword evidence="8" id="KW-0472">Membrane</keyword>
<dbReference type="SUPFAM" id="SSF52172">
    <property type="entry name" value="CheY-like"/>
    <property type="match status" value="1"/>
</dbReference>
<gene>
    <name evidence="13" type="ORF">CHR90_08545</name>
</gene>
<evidence type="ECO:0000256" key="9">
    <source>
        <dbReference type="SAM" id="SignalP"/>
    </source>
</evidence>
<dbReference type="InterPro" id="IPR000014">
    <property type="entry name" value="PAS"/>
</dbReference>
<dbReference type="Pfam" id="PF13188">
    <property type="entry name" value="PAS_8"/>
    <property type="match status" value="1"/>
</dbReference>
<dbReference type="PROSITE" id="PS50110">
    <property type="entry name" value="RESPONSE_REGULATORY"/>
    <property type="match status" value="1"/>
</dbReference>
<dbReference type="SUPFAM" id="SSF158472">
    <property type="entry name" value="HAMP domain-like"/>
    <property type="match status" value="1"/>
</dbReference>
<evidence type="ECO:0000256" key="5">
    <source>
        <dbReference type="ARBA" id="ARBA00022679"/>
    </source>
</evidence>
<dbReference type="AlphaFoldDB" id="A0A255XR26"/>
<comment type="subcellular location">
    <subcellularLocation>
        <location evidence="2">Membrane</location>
    </subcellularLocation>
</comment>
<evidence type="ECO:0000256" key="4">
    <source>
        <dbReference type="ARBA" id="ARBA00022553"/>
    </source>
</evidence>
<dbReference type="SMART" id="SM00448">
    <property type="entry name" value="REC"/>
    <property type="match status" value="1"/>
</dbReference>
<dbReference type="Pfam" id="PF00072">
    <property type="entry name" value="Response_reg"/>
    <property type="match status" value="1"/>
</dbReference>
<keyword evidence="9" id="KW-0732">Signal</keyword>
<evidence type="ECO:0000313" key="13">
    <source>
        <dbReference type="EMBL" id="OYQ19457.1"/>
    </source>
</evidence>
<feature type="domain" description="Response regulatory" evidence="11">
    <location>
        <begin position="780"/>
        <end position="895"/>
    </location>
</feature>
<dbReference type="PANTHER" id="PTHR43065">
    <property type="entry name" value="SENSOR HISTIDINE KINASE"/>
    <property type="match status" value="1"/>
</dbReference>
<dbReference type="InterPro" id="IPR005467">
    <property type="entry name" value="His_kinase_dom"/>
</dbReference>
<dbReference type="EMBL" id="NOXS01000031">
    <property type="protein sequence ID" value="OYQ19457.1"/>
    <property type="molecule type" value="Genomic_DNA"/>
</dbReference>
<keyword evidence="8" id="KW-1133">Transmembrane helix</keyword>
<dbReference type="Pfam" id="PF00512">
    <property type="entry name" value="HisKA"/>
    <property type="match status" value="1"/>
</dbReference>
<evidence type="ECO:0000256" key="3">
    <source>
        <dbReference type="ARBA" id="ARBA00012438"/>
    </source>
</evidence>
<accession>A0A255XR26</accession>
<keyword evidence="14" id="KW-1185">Reference proteome</keyword>
<dbReference type="SMART" id="SM00388">
    <property type="entry name" value="HisKA"/>
    <property type="match status" value="1"/>
</dbReference>
<keyword evidence="5" id="KW-0808">Transferase</keyword>
<dbReference type="InterPro" id="IPR003594">
    <property type="entry name" value="HATPase_dom"/>
</dbReference>
<proteinExistence type="predicted"/>
<dbReference type="SMART" id="SM00304">
    <property type="entry name" value="HAMP"/>
    <property type="match status" value="1"/>
</dbReference>
<evidence type="ECO:0000259" key="12">
    <source>
        <dbReference type="PROSITE" id="PS50885"/>
    </source>
</evidence>
<feature type="domain" description="Histidine kinase" evidence="10">
    <location>
        <begin position="546"/>
        <end position="760"/>
    </location>
</feature>
<evidence type="ECO:0000256" key="6">
    <source>
        <dbReference type="ARBA" id="ARBA00022777"/>
    </source>
</evidence>
<feature type="modified residue" description="4-aspartylphosphate" evidence="7">
    <location>
        <position position="829"/>
    </location>
</feature>
<evidence type="ECO:0000256" key="1">
    <source>
        <dbReference type="ARBA" id="ARBA00000085"/>
    </source>
</evidence>
<dbReference type="EC" id="2.7.13.3" evidence="3"/>
<dbReference type="InterPro" id="IPR011006">
    <property type="entry name" value="CheY-like_superfamily"/>
</dbReference>
<evidence type="ECO:0000256" key="8">
    <source>
        <dbReference type="SAM" id="Phobius"/>
    </source>
</evidence>
<dbReference type="InterPro" id="IPR001789">
    <property type="entry name" value="Sig_transdc_resp-reg_receiver"/>
</dbReference>
<dbReference type="Pfam" id="PF02518">
    <property type="entry name" value="HATPase_c"/>
    <property type="match status" value="1"/>
</dbReference>
<dbReference type="Gene3D" id="3.30.450.20">
    <property type="entry name" value="PAS domain"/>
    <property type="match status" value="1"/>
</dbReference>
<dbReference type="GO" id="GO:0000155">
    <property type="term" value="F:phosphorelay sensor kinase activity"/>
    <property type="evidence" value="ECO:0007669"/>
    <property type="project" value="InterPro"/>
</dbReference>